<dbReference type="STRING" id="1817814.A2V81_02115"/>
<evidence type="ECO:0000313" key="2">
    <source>
        <dbReference type="EMBL" id="OGC82309.1"/>
    </source>
</evidence>
<dbReference type="EMBL" id="MEWR01000008">
    <property type="protein sequence ID" value="OGC82309.1"/>
    <property type="molecule type" value="Genomic_DNA"/>
</dbReference>
<sequence length="136" mass="16343">MNFAQFLSFDYWFEVNPVGDFQYLRLLTWVTIGFFALAIIFQLWARFGHMNGVVRRFLRRLPGPMYLTGILSAFLLFARFQRAPYVSMRFVLALVFFFFALWLITVVVKFLLHYKQDVGAYIKRKENKKMKKKLKF</sequence>
<dbReference type="AlphaFoldDB" id="A0A1F4XKY2"/>
<protein>
    <submittedName>
        <fullName evidence="2">Uncharacterized protein</fullName>
    </submittedName>
</protein>
<dbReference type="Proteomes" id="UP000177614">
    <property type="component" value="Unassembled WGS sequence"/>
</dbReference>
<keyword evidence="1" id="KW-1133">Transmembrane helix</keyword>
<name>A0A1F4XKY2_9BACT</name>
<proteinExistence type="predicted"/>
<evidence type="ECO:0000256" key="1">
    <source>
        <dbReference type="SAM" id="Phobius"/>
    </source>
</evidence>
<feature type="transmembrane region" description="Helical" evidence="1">
    <location>
        <begin position="90"/>
        <end position="112"/>
    </location>
</feature>
<evidence type="ECO:0000313" key="3">
    <source>
        <dbReference type="Proteomes" id="UP000177614"/>
    </source>
</evidence>
<comment type="caution">
    <text evidence="2">The sequence shown here is derived from an EMBL/GenBank/DDBJ whole genome shotgun (WGS) entry which is preliminary data.</text>
</comment>
<gene>
    <name evidence="2" type="ORF">A2V81_02115</name>
</gene>
<accession>A0A1F4XKY2</accession>
<organism evidence="2 3">
    <name type="scientific">Candidatus Abawacabacteria bacterium RBG_16_42_10</name>
    <dbReference type="NCBI Taxonomy" id="1817814"/>
    <lineage>
        <taxon>Bacteria</taxon>
        <taxon>Candidatus Abawacaibacteriota</taxon>
    </lineage>
</organism>
<feature type="transmembrane region" description="Helical" evidence="1">
    <location>
        <begin position="26"/>
        <end position="45"/>
    </location>
</feature>
<feature type="transmembrane region" description="Helical" evidence="1">
    <location>
        <begin position="57"/>
        <end position="78"/>
    </location>
</feature>
<keyword evidence="1" id="KW-0472">Membrane</keyword>
<reference evidence="2 3" key="1">
    <citation type="journal article" date="2016" name="Nat. Commun.">
        <title>Thousands of microbial genomes shed light on interconnected biogeochemical processes in an aquifer system.</title>
        <authorList>
            <person name="Anantharaman K."/>
            <person name="Brown C.T."/>
            <person name="Hug L.A."/>
            <person name="Sharon I."/>
            <person name="Castelle C.J."/>
            <person name="Probst A.J."/>
            <person name="Thomas B.C."/>
            <person name="Singh A."/>
            <person name="Wilkins M.J."/>
            <person name="Karaoz U."/>
            <person name="Brodie E.L."/>
            <person name="Williams K.H."/>
            <person name="Hubbard S.S."/>
            <person name="Banfield J.F."/>
        </authorList>
    </citation>
    <scope>NUCLEOTIDE SEQUENCE [LARGE SCALE GENOMIC DNA]</scope>
</reference>
<keyword evidence="1" id="KW-0812">Transmembrane</keyword>